<dbReference type="Gene3D" id="1.20.120.1320">
    <property type="entry name" value="Aspartokinase, catalytic domain"/>
    <property type="match status" value="1"/>
</dbReference>
<dbReference type="FunFam" id="3.30.2130.10:FF:000001">
    <property type="entry name" value="Bifunctional aspartokinase/homoserine dehydrogenase"/>
    <property type="match status" value="1"/>
</dbReference>
<dbReference type="Gene3D" id="3.30.360.10">
    <property type="entry name" value="Dihydrodipicolinate Reductase, domain 2"/>
    <property type="match status" value="1"/>
</dbReference>
<evidence type="ECO:0000256" key="8">
    <source>
        <dbReference type="ARBA" id="ARBA00010046"/>
    </source>
</evidence>
<dbReference type="Gene3D" id="3.30.2130.10">
    <property type="entry name" value="VC0802-like"/>
    <property type="match status" value="1"/>
</dbReference>
<evidence type="ECO:0000256" key="18">
    <source>
        <dbReference type="ARBA" id="ARBA00023002"/>
    </source>
</evidence>
<dbReference type="UniPathway" id="UPA00034">
    <property type="reaction ID" value="UER00015"/>
</dbReference>
<dbReference type="InterPro" id="IPR001342">
    <property type="entry name" value="HDH_cat"/>
</dbReference>
<dbReference type="Pfam" id="PF22468">
    <property type="entry name" value="ACT_9"/>
    <property type="match status" value="2"/>
</dbReference>
<comment type="pathway">
    <text evidence="6 28">Amino-acid biosynthesis; L-threonine biosynthesis; L-threonine from L-aspartate: step 1/5.</text>
</comment>
<dbReference type="PROSITE" id="PS01042">
    <property type="entry name" value="HOMOSER_DHGENASE"/>
    <property type="match status" value="1"/>
</dbReference>
<keyword evidence="11 28" id="KW-0808">Transferase</keyword>
<evidence type="ECO:0000256" key="23">
    <source>
        <dbReference type="ARBA" id="ARBA00023268"/>
    </source>
</evidence>
<dbReference type="InterPro" id="IPR045865">
    <property type="entry name" value="ACT-like_dom_sf"/>
</dbReference>
<keyword evidence="22" id="KW-0486">Methionine biosynthesis</keyword>
<dbReference type="GO" id="GO:0004412">
    <property type="term" value="F:homoserine dehydrogenase activity"/>
    <property type="evidence" value="ECO:0007669"/>
    <property type="project" value="UniProtKB-UniRule"/>
</dbReference>
<dbReference type="SUPFAM" id="SSF55347">
    <property type="entry name" value="Glyceraldehyde-3-phosphate dehydrogenase-like, C-terminal domain"/>
    <property type="match status" value="1"/>
</dbReference>
<name>A0A4P6P319_9GAMM</name>
<dbReference type="RefSeq" id="WP_130601194.1">
    <property type="nucleotide sequence ID" value="NZ_CP034759.1"/>
</dbReference>
<keyword evidence="21" id="KW-0457">Lysine biosynthesis</keyword>
<dbReference type="FunFam" id="3.40.50.720:FF:000083">
    <property type="entry name" value="Bifunctional aspartokinase/homoserine dehydrogenase"/>
    <property type="match status" value="1"/>
</dbReference>
<keyword evidence="19" id="KW-0520">NAD</keyword>
<evidence type="ECO:0000256" key="13">
    <source>
        <dbReference type="ARBA" id="ARBA00022723"/>
    </source>
</evidence>
<feature type="domain" description="ACT" evidence="29">
    <location>
        <begin position="324"/>
        <end position="398"/>
    </location>
</feature>
<dbReference type="Gene3D" id="3.40.1160.10">
    <property type="entry name" value="Acetylglutamate kinase-like"/>
    <property type="match status" value="1"/>
</dbReference>
<dbReference type="GO" id="GO:0009090">
    <property type="term" value="P:homoserine biosynthetic process"/>
    <property type="evidence" value="ECO:0007669"/>
    <property type="project" value="UniProtKB-ARBA"/>
</dbReference>
<keyword evidence="18 28" id="KW-0560">Oxidoreductase</keyword>
<dbReference type="NCBIfam" id="NF006959">
    <property type="entry name" value="PRK09436.1"/>
    <property type="match status" value="1"/>
</dbReference>
<dbReference type="InterPro" id="IPR041743">
    <property type="entry name" value="AK-HSDH_N"/>
</dbReference>
<dbReference type="InterPro" id="IPR001341">
    <property type="entry name" value="Asp_kinase"/>
</dbReference>
<evidence type="ECO:0000256" key="19">
    <source>
        <dbReference type="ARBA" id="ARBA00023027"/>
    </source>
</evidence>
<evidence type="ECO:0000256" key="15">
    <source>
        <dbReference type="ARBA" id="ARBA00022777"/>
    </source>
</evidence>
<dbReference type="UniPathway" id="UPA00050">
    <property type="reaction ID" value="UER00063"/>
</dbReference>
<comment type="cofactor">
    <cofactor evidence="1">
        <name>a metal cation</name>
        <dbReference type="ChEBI" id="CHEBI:25213"/>
    </cofactor>
</comment>
<comment type="pathway">
    <text evidence="4 28">Amino-acid biosynthesis; L-threonine biosynthesis; L-threonine from L-aspartate: step 3/5.</text>
</comment>
<dbReference type="GO" id="GO:0050661">
    <property type="term" value="F:NADP binding"/>
    <property type="evidence" value="ECO:0007669"/>
    <property type="project" value="UniProtKB-UniRule"/>
</dbReference>
<dbReference type="GO" id="GO:0009086">
    <property type="term" value="P:methionine biosynthetic process"/>
    <property type="evidence" value="ECO:0007669"/>
    <property type="project" value="UniProtKB-KW"/>
</dbReference>
<evidence type="ECO:0000256" key="11">
    <source>
        <dbReference type="ARBA" id="ARBA00022679"/>
    </source>
</evidence>
<evidence type="ECO:0000256" key="10">
    <source>
        <dbReference type="ARBA" id="ARBA00022605"/>
    </source>
</evidence>
<dbReference type="Gene3D" id="3.40.50.720">
    <property type="entry name" value="NAD(P)-binding Rossmann-like Domain"/>
    <property type="match status" value="1"/>
</dbReference>
<dbReference type="InterPro" id="IPR019811">
    <property type="entry name" value="HDH_CS"/>
</dbReference>
<evidence type="ECO:0000313" key="31">
    <source>
        <dbReference type="Proteomes" id="UP000290244"/>
    </source>
</evidence>
<dbReference type="GO" id="GO:0046872">
    <property type="term" value="F:metal ion binding"/>
    <property type="evidence" value="ECO:0007669"/>
    <property type="project" value="UniProtKB-KW"/>
</dbReference>
<dbReference type="InterPro" id="IPR011147">
    <property type="entry name" value="Bifunc_Aspkin/hSer_DH"/>
</dbReference>
<comment type="pathway">
    <text evidence="3 28">Amino-acid biosynthesis; L-methionine biosynthesis via de novo pathway; L-homoserine from L-aspartate: step 1/3.</text>
</comment>
<comment type="similarity">
    <text evidence="8 28">In the N-terminal section; belongs to the aspartokinase family.</text>
</comment>
<evidence type="ECO:0000256" key="24">
    <source>
        <dbReference type="ARBA" id="ARBA00044938"/>
    </source>
</evidence>
<evidence type="ECO:0000256" key="17">
    <source>
        <dbReference type="ARBA" id="ARBA00022857"/>
    </source>
</evidence>
<dbReference type="GO" id="GO:0009088">
    <property type="term" value="P:threonine biosynthetic process"/>
    <property type="evidence" value="ECO:0007669"/>
    <property type="project" value="UniProtKB-UniRule"/>
</dbReference>
<dbReference type="InterPro" id="IPR042199">
    <property type="entry name" value="AsparK_Bifunc_asparK/hSer_DH"/>
</dbReference>
<evidence type="ECO:0000256" key="27">
    <source>
        <dbReference type="ARBA" id="ARBA00049031"/>
    </source>
</evidence>
<evidence type="ECO:0000256" key="12">
    <source>
        <dbReference type="ARBA" id="ARBA00022697"/>
    </source>
</evidence>
<evidence type="ECO:0000256" key="3">
    <source>
        <dbReference type="ARBA" id="ARBA00004986"/>
    </source>
</evidence>
<dbReference type="PROSITE" id="PS00324">
    <property type="entry name" value="ASPARTOKINASE"/>
    <property type="match status" value="1"/>
</dbReference>
<dbReference type="NCBIfam" id="TIGR00657">
    <property type="entry name" value="asp_kinases"/>
    <property type="match status" value="1"/>
</dbReference>
<evidence type="ECO:0000256" key="26">
    <source>
        <dbReference type="ARBA" id="ARBA00048841"/>
    </source>
</evidence>
<proteinExistence type="inferred from homology"/>
<reference evidence="30 31" key="1">
    <citation type="submission" date="2018-12" db="EMBL/GenBank/DDBJ databases">
        <title>Complete genome of Litorilituus sediminis.</title>
        <authorList>
            <person name="Liu A."/>
            <person name="Rong J."/>
        </authorList>
    </citation>
    <scope>NUCLEOTIDE SEQUENCE [LARGE SCALE GENOMIC DNA]</scope>
    <source>
        <strain evidence="30 31">JCM 17549</strain>
    </source>
</reference>
<dbReference type="CDD" id="cd04921">
    <property type="entry name" value="ACT_AKi-HSDH-ThrA-like_1"/>
    <property type="match status" value="1"/>
</dbReference>
<dbReference type="InterPro" id="IPR005106">
    <property type="entry name" value="Asp/hSer_DH_NAD-bd"/>
</dbReference>
<evidence type="ECO:0000256" key="7">
    <source>
        <dbReference type="ARBA" id="ARBA00007952"/>
    </source>
</evidence>
<comment type="function">
    <text evidence="24">Bifunctional aspartate kinase and homoserine dehydrogenase that catalyzes the first and the third steps toward the synthesis of lysine, methionine and threonine from aspartate.</text>
</comment>
<evidence type="ECO:0000256" key="2">
    <source>
        <dbReference type="ARBA" id="ARBA00004766"/>
    </source>
</evidence>
<dbReference type="PROSITE" id="PS51671">
    <property type="entry name" value="ACT"/>
    <property type="match status" value="1"/>
</dbReference>
<evidence type="ECO:0000256" key="9">
    <source>
        <dbReference type="ARBA" id="ARBA00011881"/>
    </source>
</evidence>
<dbReference type="GO" id="GO:0009089">
    <property type="term" value="P:lysine biosynthetic process via diaminopimelate"/>
    <property type="evidence" value="ECO:0007669"/>
    <property type="project" value="UniProtKB-UniRule"/>
</dbReference>
<dbReference type="KEGG" id="lsd:EMK97_08415"/>
<evidence type="ECO:0000256" key="28">
    <source>
        <dbReference type="PIRNR" id="PIRNR000727"/>
    </source>
</evidence>
<dbReference type="EC" id="2.7.2.4" evidence="28"/>
<keyword evidence="23" id="KW-0511">Multifunctional enzyme</keyword>
<dbReference type="EMBL" id="CP034759">
    <property type="protein sequence ID" value="QBG35731.1"/>
    <property type="molecule type" value="Genomic_DNA"/>
</dbReference>
<dbReference type="EC" id="1.1.1.3" evidence="28"/>
<dbReference type="Proteomes" id="UP000290244">
    <property type="component" value="Chromosome"/>
</dbReference>
<keyword evidence="14 28" id="KW-0547">Nucleotide-binding</keyword>
<dbReference type="CDD" id="cd04257">
    <property type="entry name" value="AAK_AK-HSDH"/>
    <property type="match status" value="1"/>
</dbReference>
<dbReference type="SUPFAM" id="SSF53633">
    <property type="entry name" value="Carbamate kinase-like"/>
    <property type="match status" value="1"/>
</dbReference>
<evidence type="ECO:0000313" key="30">
    <source>
        <dbReference type="EMBL" id="QBG35731.1"/>
    </source>
</evidence>
<dbReference type="InterPro" id="IPR036291">
    <property type="entry name" value="NAD(P)-bd_dom_sf"/>
</dbReference>
<keyword evidence="13" id="KW-0479">Metal-binding</keyword>
<evidence type="ECO:0000256" key="16">
    <source>
        <dbReference type="ARBA" id="ARBA00022840"/>
    </source>
</evidence>
<dbReference type="PANTHER" id="PTHR43070:SF3">
    <property type="entry name" value="HOMOSERINE DEHYDROGENASE"/>
    <property type="match status" value="1"/>
</dbReference>
<dbReference type="Pfam" id="PF03447">
    <property type="entry name" value="NAD_binding_3"/>
    <property type="match status" value="1"/>
</dbReference>
<keyword evidence="20" id="KW-0915">Sodium</keyword>
<organism evidence="30 31">
    <name type="scientific">Litorilituus sediminis</name>
    <dbReference type="NCBI Taxonomy" id="718192"/>
    <lineage>
        <taxon>Bacteria</taxon>
        <taxon>Pseudomonadati</taxon>
        <taxon>Pseudomonadota</taxon>
        <taxon>Gammaproteobacteria</taxon>
        <taxon>Alteromonadales</taxon>
        <taxon>Colwelliaceae</taxon>
        <taxon>Litorilituus</taxon>
    </lineage>
</organism>
<dbReference type="InterPro" id="IPR036393">
    <property type="entry name" value="AceGlu_kinase-like_sf"/>
</dbReference>
<dbReference type="AlphaFoldDB" id="A0A4P6P319"/>
<dbReference type="GO" id="GO:0004072">
    <property type="term" value="F:aspartate kinase activity"/>
    <property type="evidence" value="ECO:0007669"/>
    <property type="project" value="UniProtKB-UniRule"/>
</dbReference>
<evidence type="ECO:0000256" key="20">
    <source>
        <dbReference type="ARBA" id="ARBA00023053"/>
    </source>
</evidence>
<evidence type="ECO:0000256" key="4">
    <source>
        <dbReference type="ARBA" id="ARBA00005056"/>
    </source>
</evidence>
<comment type="catalytic activity">
    <reaction evidence="27">
        <text>L-homoserine + NAD(+) = L-aspartate 4-semialdehyde + NADH + H(+)</text>
        <dbReference type="Rhea" id="RHEA:15757"/>
        <dbReference type="ChEBI" id="CHEBI:15378"/>
        <dbReference type="ChEBI" id="CHEBI:57476"/>
        <dbReference type="ChEBI" id="CHEBI:57540"/>
        <dbReference type="ChEBI" id="CHEBI:57945"/>
        <dbReference type="ChEBI" id="CHEBI:537519"/>
        <dbReference type="EC" id="1.1.1.3"/>
    </reaction>
    <physiologicalReaction direction="right-to-left" evidence="27">
        <dbReference type="Rhea" id="RHEA:15759"/>
    </physiologicalReaction>
</comment>
<dbReference type="OrthoDB" id="9799110at2"/>
<dbReference type="InterPro" id="IPR002912">
    <property type="entry name" value="ACT_dom"/>
</dbReference>
<dbReference type="Pfam" id="PF00696">
    <property type="entry name" value="AA_kinase"/>
    <property type="match status" value="1"/>
</dbReference>
<comment type="similarity">
    <text evidence="7 28">In the C-terminal section; belongs to the homoserine dehydrogenase family.</text>
</comment>
<dbReference type="GO" id="GO:0005524">
    <property type="term" value="F:ATP binding"/>
    <property type="evidence" value="ECO:0007669"/>
    <property type="project" value="UniProtKB-UniRule"/>
</dbReference>
<dbReference type="Pfam" id="PF00742">
    <property type="entry name" value="Homoserine_dh"/>
    <property type="match status" value="1"/>
</dbReference>
<evidence type="ECO:0000256" key="6">
    <source>
        <dbReference type="ARBA" id="ARBA00005139"/>
    </source>
</evidence>
<comment type="subunit">
    <text evidence="9 28">Homotetramer.</text>
</comment>
<keyword evidence="15 28" id="KW-0418">Kinase</keyword>
<keyword evidence="31" id="KW-1185">Reference proteome</keyword>
<dbReference type="CDD" id="cd04922">
    <property type="entry name" value="ACT_AKi-HSDH-ThrA_2"/>
    <property type="match status" value="1"/>
</dbReference>
<protein>
    <recommendedName>
        <fullName evidence="28">Bifunctional aspartokinase/homoserine dehydrogenase</fullName>
    </recommendedName>
    <domain>
        <recommendedName>
            <fullName evidence="28">Aspartokinase</fullName>
            <ecNumber evidence="28">2.7.2.4</ecNumber>
        </recommendedName>
    </domain>
    <domain>
        <recommendedName>
            <fullName evidence="28">Homoserine dehydrogenase</fullName>
            <ecNumber evidence="28">1.1.1.3</ecNumber>
        </recommendedName>
    </domain>
</protein>
<dbReference type="InterPro" id="IPR054352">
    <property type="entry name" value="ACT_Aspartokinase"/>
</dbReference>
<dbReference type="FunFam" id="3.30.360.10:FF:000006">
    <property type="entry name" value="Bifunctional aspartokinase/homoserine dehydrogenase"/>
    <property type="match status" value="1"/>
</dbReference>
<comment type="catalytic activity">
    <reaction evidence="26">
        <text>L-homoserine + NADP(+) = L-aspartate 4-semialdehyde + NADPH + H(+)</text>
        <dbReference type="Rhea" id="RHEA:15761"/>
        <dbReference type="ChEBI" id="CHEBI:15378"/>
        <dbReference type="ChEBI" id="CHEBI:57476"/>
        <dbReference type="ChEBI" id="CHEBI:57783"/>
        <dbReference type="ChEBI" id="CHEBI:58349"/>
        <dbReference type="ChEBI" id="CHEBI:537519"/>
        <dbReference type="EC" id="1.1.1.3"/>
    </reaction>
    <physiologicalReaction direction="right-to-left" evidence="26">
        <dbReference type="Rhea" id="RHEA:15763"/>
    </physiologicalReaction>
</comment>
<comment type="pathway">
    <text evidence="2 28">Amino-acid biosynthesis; L-lysine biosynthesis via DAP pathway; (S)-tetrahydrodipicolinate from L-aspartate: step 1/4.</text>
</comment>
<sequence length="828" mass="90341">MRVLKFGGSSLASAERFRQVADIIKEKSTESNLAVVVSAPQGVTNHLVAMAENISDEAKLVTDLGHFKRAITTIIEDLSASINNFNHQHCEQALTNYEHQLERYMQGATMLSYCPDHIRARIISTGERLSVAILDAVLQASGLQVSLISPEKFLFTNDSSLNAVADLVLSKEKFAKQYDKLSSVALMPGFIGVNAESSSENPEVTTLGRNGSDYSAAVLAVCAEAQCCEIWTDVDGVYNADPRMIKEAKLLDYLSYQEAMELSYFGASVLHPKTIGPIAQYHIPCLIKNTSNPAAPGTLISNESDQQKRVKAISNLDDLTMVNVSGPGMKGMVGMASRVFATMSRENISLVLISQSSSEYCISFCIYSRDAERAKQSLQEEFELELLNGLLEPVVLQDNLSIVSLVGDGMHHQRGVAAKFFSSLAQARVNVVAIAQDSSERSISVVIEQRKCTDAMKVSHQNFFSHKPTIDVFLVGCGVVGSELIAQISRQQASLKEQNIALKVYGLANSKGMVFDKNGIELDNWQAAMEQGIEEGKAVPVTVENLKAFVRDNHLINPVFVDSTSNEALAMSYVDYLAEGFHVVTPNKKANTDSWQYYQALREAAQQTNRRFLYETTVGAGLPVIDTLQSLIKAGDELQRFEGILSGSLSYIFGKLDEGMALSEATAIAKENGFTEPDPRDDLSGMDVARKLLIMAREAGMQLELSDITIESVLPNDFDASGDVSEFMANLSKIDGAFSERIAKAKAEGKVLRYIGNIIDGKCQVAIEAVGPEHPLYSIKDGENALAIHSRYYQPLPFVLRGYGAGAAVTAAGVFGDLLRTLAWEQQH</sequence>
<keyword evidence="17 28" id="KW-0521">NADP</keyword>
<dbReference type="PANTHER" id="PTHR43070">
    <property type="match status" value="1"/>
</dbReference>
<keyword evidence="16 28" id="KW-0067">ATP-binding</keyword>
<evidence type="ECO:0000256" key="25">
    <source>
        <dbReference type="ARBA" id="ARBA00048561"/>
    </source>
</evidence>
<evidence type="ECO:0000256" key="5">
    <source>
        <dbReference type="ARBA" id="ARBA00005062"/>
    </source>
</evidence>
<dbReference type="PIRSF" id="PIRSF000727">
    <property type="entry name" value="ThrA"/>
    <property type="match status" value="1"/>
</dbReference>
<evidence type="ECO:0000256" key="22">
    <source>
        <dbReference type="ARBA" id="ARBA00023167"/>
    </source>
</evidence>
<gene>
    <name evidence="30" type="ORF">EMK97_08415</name>
</gene>
<keyword evidence="12" id="KW-0791">Threonine biosynthesis</keyword>
<dbReference type="UniPathway" id="UPA00051">
    <property type="reaction ID" value="UER00462"/>
</dbReference>
<evidence type="ECO:0000259" key="29">
    <source>
        <dbReference type="PROSITE" id="PS51671"/>
    </source>
</evidence>
<dbReference type="SUPFAM" id="SSF55021">
    <property type="entry name" value="ACT-like"/>
    <property type="match status" value="2"/>
</dbReference>
<evidence type="ECO:0000256" key="1">
    <source>
        <dbReference type="ARBA" id="ARBA00001920"/>
    </source>
</evidence>
<dbReference type="InterPro" id="IPR001048">
    <property type="entry name" value="Asp/Glu/Uridylate_kinase"/>
</dbReference>
<dbReference type="SUPFAM" id="SSF51735">
    <property type="entry name" value="NAD(P)-binding Rossmann-fold domains"/>
    <property type="match status" value="1"/>
</dbReference>
<dbReference type="InterPro" id="IPR049638">
    <property type="entry name" value="AK-HD"/>
</dbReference>
<dbReference type="InterPro" id="IPR018042">
    <property type="entry name" value="Aspartate_kinase_CS"/>
</dbReference>
<accession>A0A4P6P319</accession>
<evidence type="ECO:0000256" key="14">
    <source>
        <dbReference type="ARBA" id="ARBA00022741"/>
    </source>
</evidence>
<comment type="pathway">
    <text evidence="5 28">Amino-acid biosynthesis; L-methionine biosynthesis via de novo pathway; L-homoserine from L-aspartate: step 3/3.</text>
</comment>
<comment type="catalytic activity">
    <reaction evidence="25">
        <text>L-aspartate + ATP = 4-phospho-L-aspartate + ADP</text>
        <dbReference type="Rhea" id="RHEA:23776"/>
        <dbReference type="ChEBI" id="CHEBI:29991"/>
        <dbReference type="ChEBI" id="CHEBI:30616"/>
        <dbReference type="ChEBI" id="CHEBI:57535"/>
        <dbReference type="ChEBI" id="CHEBI:456216"/>
        <dbReference type="EC" id="2.7.2.4"/>
    </reaction>
    <physiologicalReaction direction="left-to-right" evidence="25">
        <dbReference type="Rhea" id="RHEA:23777"/>
    </physiologicalReaction>
</comment>
<keyword evidence="10 28" id="KW-0028">Amino-acid biosynthesis</keyword>
<evidence type="ECO:0000256" key="21">
    <source>
        <dbReference type="ARBA" id="ARBA00023154"/>
    </source>
</evidence>